<dbReference type="Proteomes" id="UP000533476">
    <property type="component" value="Unassembled WGS sequence"/>
</dbReference>
<dbReference type="InterPro" id="IPR035965">
    <property type="entry name" value="PAS-like_dom_sf"/>
</dbReference>
<gene>
    <name evidence="4" type="ORF">HIJ39_23075</name>
</gene>
<dbReference type="PROSITE" id="PS50112">
    <property type="entry name" value="PAS"/>
    <property type="match status" value="1"/>
</dbReference>
<dbReference type="PROSITE" id="PS50113">
    <property type="entry name" value="PAC"/>
    <property type="match status" value="1"/>
</dbReference>
<dbReference type="CDD" id="cd00130">
    <property type="entry name" value="PAS"/>
    <property type="match status" value="1"/>
</dbReference>
<protein>
    <submittedName>
        <fullName evidence="4">PAS domain S-box protein</fullName>
    </submittedName>
</protein>
<dbReference type="InterPro" id="IPR052155">
    <property type="entry name" value="Biofilm_reg_signaling"/>
</dbReference>
<feature type="region of interest" description="Disordered" evidence="1">
    <location>
        <begin position="131"/>
        <end position="158"/>
    </location>
</feature>
<dbReference type="PANTHER" id="PTHR44757:SF2">
    <property type="entry name" value="BIOFILM ARCHITECTURE MAINTENANCE PROTEIN MBAA"/>
    <property type="match status" value="1"/>
</dbReference>
<proteinExistence type="predicted"/>
<dbReference type="InterPro" id="IPR001610">
    <property type="entry name" value="PAC"/>
</dbReference>
<dbReference type="PANTHER" id="PTHR44757">
    <property type="entry name" value="DIGUANYLATE CYCLASE DGCP"/>
    <property type="match status" value="1"/>
</dbReference>
<evidence type="ECO:0000259" key="2">
    <source>
        <dbReference type="PROSITE" id="PS50112"/>
    </source>
</evidence>
<dbReference type="EMBL" id="JABBVZ010000290">
    <property type="protein sequence ID" value="NMP25178.1"/>
    <property type="molecule type" value="Genomic_DNA"/>
</dbReference>
<accession>A0A7Y0L8B6</accession>
<evidence type="ECO:0000256" key="1">
    <source>
        <dbReference type="SAM" id="MobiDB-lite"/>
    </source>
</evidence>
<feature type="domain" description="PAC" evidence="3">
    <location>
        <begin position="87"/>
        <end position="139"/>
    </location>
</feature>
<evidence type="ECO:0000259" key="3">
    <source>
        <dbReference type="PROSITE" id="PS50113"/>
    </source>
</evidence>
<dbReference type="NCBIfam" id="TIGR00229">
    <property type="entry name" value="sensory_box"/>
    <property type="match status" value="1"/>
</dbReference>
<dbReference type="SMART" id="SM00091">
    <property type="entry name" value="PAS"/>
    <property type="match status" value="1"/>
</dbReference>
<feature type="domain" description="PAS" evidence="2">
    <location>
        <begin position="12"/>
        <end position="85"/>
    </location>
</feature>
<evidence type="ECO:0000313" key="5">
    <source>
        <dbReference type="Proteomes" id="UP000533476"/>
    </source>
</evidence>
<name>A0A7Y0L8B6_9FIRM</name>
<comment type="caution">
    <text evidence="4">The sequence shown here is derived from an EMBL/GenBank/DDBJ whole genome shotgun (WGS) entry which is preliminary data.</text>
</comment>
<dbReference type="InterPro" id="IPR000014">
    <property type="entry name" value="PAS"/>
</dbReference>
<organism evidence="4 5">
    <name type="scientific">Sulfobacillus harzensis</name>
    <dbReference type="NCBI Taxonomy" id="2729629"/>
    <lineage>
        <taxon>Bacteria</taxon>
        <taxon>Bacillati</taxon>
        <taxon>Bacillota</taxon>
        <taxon>Clostridia</taxon>
        <taxon>Eubacteriales</taxon>
        <taxon>Clostridiales Family XVII. Incertae Sedis</taxon>
        <taxon>Sulfobacillus</taxon>
    </lineage>
</organism>
<sequence>MAVGTDDRLLQAEENFRALVDAVEEYAIFALDATGRVVSWNAGAQRIKGYTREEIIGKYFGCFYSPQDQAAGKPEWVLKTAARESRFMEEAKRIRKDGSSFWANVVVTAIRTPDGALQGFLKITRDVTERRHGGTRAGAEFGSRARTRTAPIPARGRP</sequence>
<dbReference type="InterPro" id="IPR000700">
    <property type="entry name" value="PAS-assoc_C"/>
</dbReference>
<dbReference type="SUPFAM" id="SSF55785">
    <property type="entry name" value="PYP-like sensor domain (PAS domain)"/>
    <property type="match status" value="1"/>
</dbReference>
<feature type="compositionally biased region" description="Low complexity" evidence="1">
    <location>
        <begin position="148"/>
        <end position="158"/>
    </location>
</feature>
<reference evidence="4 5" key="1">
    <citation type="submission" date="2020-04" db="EMBL/GenBank/DDBJ databases">
        <authorList>
            <person name="Zhang R."/>
            <person name="Schippers A."/>
        </authorList>
    </citation>
    <scope>NUCLEOTIDE SEQUENCE [LARGE SCALE GENOMIC DNA]</scope>
    <source>
        <strain evidence="4 5">DSM 109850</strain>
    </source>
</reference>
<dbReference type="RefSeq" id="WP_169103363.1">
    <property type="nucleotide sequence ID" value="NZ_JABBVZ010000290.1"/>
</dbReference>
<dbReference type="AlphaFoldDB" id="A0A7Y0L8B6"/>
<dbReference type="Pfam" id="PF13426">
    <property type="entry name" value="PAS_9"/>
    <property type="match status" value="1"/>
</dbReference>
<evidence type="ECO:0000313" key="4">
    <source>
        <dbReference type="EMBL" id="NMP25178.1"/>
    </source>
</evidence>
<dbReference type="SMART" id="SM00086">
    <property type="entry name" value="PAC"/>
    <property type="match status" value="1"/>
</dbReference>
<dbReference type="Gene3D" id="3.30.450.20">
    <property type="entry name" value="PAS domain"/>
    <property type="match status" value="1"/>
</dbReference>
<keyword evidence="5" id="KW-1185">Reference proteome</keyword>